<dbReference type="InterPro" id="IPR039207">
    <property type="entry name" value="MMTAG2-like"/>
</dbReference>
<feature type="region of interest" description="Disordered" evidence="1">
    <location>
        <begin position="1"/>
        <end position="20"/>
    </location>
</feature>
<dbReference type="InterPro" id="IPR019315">
    <property type="entry name" value="MMTA2_N"/>
</dbReference>
<dbReference type="Proteomes" id="UP001491310">
    <property type="component" value="Unassembled WGS sequence"/>
</dbReference>
<dbReference type="PANTHER" id="PTHR14580">
    <property type="entry name" value="MULTIPLE MYELOMA TUMOR-ASSOCIATED PROTEIN 2 FAMILY MEMBER"/>
    <property type="match status" value="1"/>
</dbReference>
<protein>
    <recommendedName>
        <fullName evidence="2">Multiple myeloma tumor-associated protein 2-like N-terminal domain-containing protein</fullName>
    </recommendedName>
</protein>
<feature type="compositionally biased region" description="Basic and acidic residues" evidence="1">
    <location>
        <begin position="352"/>
        <end position="395"/>
    </location>
</feature>
<dbReference type="PANTHER" id="PTHR14580:SF0">
    <property type="entry name" value="MULTIPLE MYELOMA TUMOR-ASSOCIATED PROTEIN 2"/>
    <property type="match status" value="1"/>
</dbReference>
<feature type="compositionally biased region" description="Pro residues" evidence="1">
    <location>
        <begin position="157"/>
        <end position="174"/>
    </location>
</feature>
<feature type="compositionally biased region" description="Basic residues" evidence="1">
    <location>
        <begin position="202"/>
        <end position="219"/>
    </location>
</feature>
<reference evidence="3 4" key="1">
    <citation type="journal article" date="2024" name="Nat. Commun.">
        <title>Phylogenomics reveals the evolutionary origins of lichenization in chlorophyte algae.</title>
        <authorList>
            <person name="Puginier C."/>
            <person name="Libourel C."/>
            <person name="Otte J."/>
            <person name="Skaloud P."/>
            <person name="Haon M."/>
            <person name="Grisel S."/>
            <person name="Petersen M."/>
            <person name="Berrin J.G."/>
            <person name="Delaux P.M."/>
            <person name="Dal Grande F."/>
            <person name="Keller J."/>
        </authorList>
    </citation>
    <scope>NUCLEOTIDE SEQUENCE [LARGE SCALE GENOMIC DNA]</scope>
    <source>
        <strain evidence="3 4">SAG 216-7</strain>
    </source>
</reference>
<feature type="compositionally biased region" description="Basic and acidic residues" evidence="1">
    <location>
        <begin position="275"/>
        <end position="338"/>
    </location>
</feature>
<proteinExistence type="predicted"/>
<feature type="region of interest" description="Disordered" evidence="1">
    <location>
        <begin position="146"/>
        <end position="405"/>
    </location>
</feature>
<feature type="domain" description="Multiple myeloma tumor-associated protein 2-like N-terminal" evidence="2">
    <location>
        <begin position="11"/>
        <end position="86"/>
    </location>
</feature>
<feature type="region of interest" description="Disordered" evidence="1">
    <location>
        <begin position="108"/>
        <end position="133"/>
    </location>
</feature>
<feature type="compositionally biased region" description="Low complexity" evidence="1">
    <location>
        <begin position="225"/>
        <end position="243"/>
    </location>
</feature>
<dbReference type="EMBL" id="JALJOT010000002">
    <property type="protein sequence ID" value="KAK9917430.1"/>
    <property type="molecule type" value="Genomic_DNA"/>
</dbReference>
<sequence length="405" mass="45616">MSLYNGPPRGGTRGGADQFSWDNVKADKDREYYLGHSVKALTGRWQKGKDVYWYTREKGDAGDSAAAAELLAVKQREEELMAEALGIKPKVVRAPKQPQLDQREMAQLMSKDAEEGGDEEARDREAERIKGLGYSVNAVRGAGEAEHEVLAGTVPSKPLPGPPPTHPGQLPLPPTLTEAEAKRMRKAQKKAAKEARRAEKKEKRKAKKALKKAKKSAKRAKVEAEAGPPADVGGSSPSSSSDSGDSDDAKPAATAQDLAPTGRREAPSAEPVNVKQEERSPRDGGHRREERREEAPRRQRHDSSSPERQDKKRMHDSPSRERQDRKRRHDSLSPERQNRSRRHDAHSPEPYNGHRRDREDDRDRSRRANGDERGRERRRGGSPERGNRREVQRSRSRDRRRRDRS</sequence>
<dbReference type="Pfam" id="PF10159">
    <property type="entry name" value="MMtag"/>
    <property type="match status" value="1"/>
</dbReference>
<evidence type="ECO:0000256" key="1">
    <source>
        <dbReference type="SAM" id="MobiDB-lite"/>
    </source>
</evidence>
<evidence type="ECO:0000259" key="2">
    <source>
        <dbReference type="Pfam" id="PF10159"/>
    </source>
</evidence>
<organism evidence="3 4">
    <name type="scientific">Coccomyxa subellipsoidea</name>
    <dbReference type="NCBI Taxonomy" id="248742"/>
    <lineage>
        <taxon>Eukaryota</taxon>
        <taxon>Viridiplantae</taxon>
        <taxon>Chlorophyta</taxon>
        <taxon>core chlorophytes</taxon>
        <taxon>Trebouxiophyceae</taxon>
        <taxon>Trebouxiophyceae incertae sedis</taxon>
        <taxon>Coccomyxaceae</taxon>
        <taxon>Coccomyxa</taxon>
    </lineage>
</organism>
<keyword evidence="4" id="KW-1185">Reference proteome</keyword>
<evidence type="ECO:0000313" key="4">
    <source>
        <dbReference type="Proteomes" id="UP001491310"/>
    </source>
</evidence>
<comment type="caution">
    <text evidence="3">The sequence shown here is derived from an EMBL/GenBank/DDBJ whole genome shotgun (WGS) entry which is preliminary data.</text>
</comment>
<feature type="compositionally biased region" description="Basic and acidic residues" evidence="1">
    <location>
        <begin position="111"/>
        <end position="130"/>
    </location>
</feature>
<accession>A0ABR2Z0D8</accession>
<feature type="compositionally biased region" description="Basic residues" evidence="1">
    <location>
        <begin position="396"/>
        <end position="405"/>
    </location>
</feature>
<feature type="compositionally biased region" description="Basic and acidic residues" evidence="1">
    <location>
        <begin position="191"/>
        <end position="201"/>
    </location>
</feature>
<gene>
    <name evidence="3" type="ORF">WJX75_004300</name>
</gene>
<name>A0ABR2Z0D8_9CHLO</name>
<evidence type="ECO:0000313" key="3">
    <source>
        <dbReference type="EMBL" id="KAK9917430.1"/>
    </source>
</evidence>